<dbReference type="Ensembl" id="ENSCMUT00000026605.2">
    <property type="protein sequence ID" value="ENSCMUP00000024762.1"/>
    <property type="gene ID" value="ENSCMUG00000015092.2"/>
</dbReference>
<keyword evidence="2" id="KW-1185">Reference proteome</keyword>
<reference evidence="1" key="3">
    <citation type="submission" date="2025-09" db="UniProtKB">
        <authorList>
            <consortium name="Ensembl"/>
        </authorList>
    </citation>
    <scope>IDENTIFICATION</scope>
</reference>
<dbReference type="AlphaFoldDB" id="A0A8C3EXN4"/>
<reference evidence="1" key="2">
    <citation type="submission" date="2025-08" db="UniProtKB">
        <authorList>
            <consortium name="Ensembl"/>
        </authorList>
    </citation>
    <scope>IDENTIFICATION</scope>
</reference>
<proteinExistence type="predicted"/>
<dbReference type="Proteomes" id="UP000694553">
    <property type="component" value="Unassembled WGS sequence"/>
</dbReference>
<protein>
    <submittedName>
        <fullName evidence="1">Uncharacterized protein</fullName>
    </submittedName>
</protein>
<reference evidence="2" key="1">
    <citation type="submission" date="2019-10" db="EMBL/GenBank/DDBJ databases">
        <title>Corvus moneduloides (New Caledonian crow) genome, bCorMon1, primary haplotype.</title>
        <authorList>
            <person name="Rutz C."/>
            <person name="Fungtammasan C."/>
            <person name="Mountcastle J."/>
            <person name="Formenti G."/>
            <person name="Chow W."/>
            <person name="Howe K."/>
            <person name="Steele M.P."/>
            <person name="Fernandes J."/>
            <person name="Gilbert M.T.P."/>
            <person name="Fedrigo O."/>
            <person name="Jarvis E.D."/>
            <person name="Gemmell N."/>
        </authorList>
    </citation>
    <scope>NUCLEOTIDE SEQUENCE [LARGE SCALE GENOMIC DNA]</scope>
</reference>
<evidence type="ECO:0000313" key="2">
    <source>
        <dbReference type="Proteomes" id="UP000694553"/>
    </source>
</evidence>
<name>A0A8C3EXN4_CORMO</name>
<evidence type="ECO:0000313" key="1">
    <source>
        <dbReference type="Ensembl" id="ENSCMUP00000024762.1"/>
    </source>
</evidence>
<organism evidence="1 2">
    <name type="scientific">Corvus moneduloides</name>
    <name type="common">New Caledonian crow</name>
    <dbReference type="NCBI Taxonomy" id="1196302"/>
    <lineage>
        <taxon>Eukaryota</taxon>
        <taxon>Metazoa</taxon>
        <taxon>Chordata</taxon>
        <taxon>Craniata</taxon>
        <taxon>Vertebrata</taxon>
        <taxon>Euteleostomi</taxon>
        <taxon>Archelosauria</taxon>
        <taxon>Archosauria</taxon>
        <taxon>Dinosauria</taxon>
        <taxon>Saurischia</taxon>
        <taxon>Theropoda</taxon>
        <taxon>Coelurosauria</taxon>
        <taxon>Aves</taxon>
        <taxon>Neognathae</taxon>
        <taxon>Neoaves</taxon>
        <taxon>Telluraves</taxon>
        <taxon>Australaves</taxon>
        <taxon>Passeriformes</taxon>
        <taxon>Corvoidea</taxon>
        <taxon>Corvidae</taxon>
        <taxon>Corvus</taxon>
    </lineage>
</organism>
<sequence>MQRSTSRRLTKLHSSSLRLMYCWEAKSTSVTVPTSSLAMGSCSATRCTICWMYIFSVWLLSCPKSHTSGIMLGGSACTRYTSCLSGIDPSFSLVSSALTR</sequence>
<accession>A0A8C3EXN4</accession>